<dbReference type="GeneID" id="61065016"/>
<proteinExistence type="predicted"/>
<evidence type="ECO:0000313" key="2">
    <source>
        <dbReference type="EMBL" id="EAI8859593.1"/>
    </source>
</evidence>
<dbReference type="InterPro" id="IPR036779">
    <property type="entry name" value="LysM_dom_sf"/>
</dbReference>
<dbReference type="PROSITE" id="PS51782">
    <property type="entry name" value="LYSM"/>
    <property type="match status" value="2"/>
</dbReference>
<dbReference type="InterPro" id="IPR023346">
    <property type="entry name" value="Lysozyme-like_dom_sf"/>
</dbReference>
<sequence length="404" mass="45834">MRFFIAILLCFLTYSSAFGFIQTRDDYSAQLRILKELDIDPKYMKDPHFLAMKAERSNIAKKDFVNTIKEEYKHISMLKELISKTDMPKSFLYLAMVESGLSNKAVSNVKAVGMWQFMEGTAKLYGLRVDKYVDERRDPVASTLAAVQYLKRLKDQFGKWYLAIMAYNSGEVRVKQAIQKAGTDELSVLIDPDKKYLSLETRLFIRKILLAANIAEDSDFIISNDSSMLNRPNQISVSKVFVPGGTSLAMVASSIGLSLKKLKEHNTHLRYDFTPPNQKEYHIYIPIGKKDLFATNFKSFNNDQKFQIYSVKKGDTIAKIASKWRVGTKDIQKYNEIAKLSPNSQIIIPVSKNAAPIFENYKVKKGDTLIGISKKFDVEVKEIIKANNIKNSKVAAGDSLVIPK</sequence>
<dbReference type="EMBL" id="AABTCC010000022">
    <property type="protein sequence ID" value="EAI8859593.1"/>
    <property type="molecule type" value="Genomic_DNA"/>
</dbReference>
<dbReference type="Proteomes" id="UP000535509">
    <property type="component" value="Unassembled WGS sequence"/>
</dbReference>
<reference evidence="2 3" key="1">
    <citation type="submission" date="2018-06" db="EMBL/GenBank/DDBJ databases">
        <authorList>
            <consortium name="PulseNet: The National Subtyping Network for Foodborne Disease Surveillance"/>
            <person name="Tarr C.L."/>
            <person name="Trees E."/>
            <person name="Katz L.S."/>
            <person name="Carleton-Romer H.A."/>
            <person name="Stroika S."/>
            <person name="Kucerova Z."/>
            <person name="Roache K.F."/>
            <person name="Sabol A.L."/>
            <person name="Besser J."/>
            <person name="Gerner-Smidt P."/>
        </authorList>
    </citation>
    <scope>NUCLEOTIDE SEQUENCE [LARGE SCALE GENOMIC DNA]</scope>
    <source>
        <strain evidence="2 3">PNUSAC001503</strain>
    </source>
</reference>
<dbReference type="Pfam" id="PF01464">
    <property type="entry name" value="SLT"/>
    <property type="match status" value="1"/>
</dbReference>
<dbReference type="Gene3D" id="3.10.350.10">
    <property type="entry name" value="LysM domain"/>
    <property type="match status" value="2"/>
</dbReference>
<dbReference type="RefSeq" id="WP_011732115.1">
    <property type="nucleotide sequence ID" value="NZ_AACCWR020000029.1"/>
</dbReference>
<dbReference type="SMART" id="SM00257">
    <property type="entry name" value="LysM"/>
    <property type="match status" value="2"/>
</dbReference>
<dbReference type="InterPro" id="IPR018392">
    <property type="entry name" value="LysM"/>
</dbReference>
<dbReference type="OMA" id="EFLFLAM"/>
<evidence type="ECO:0000259" key="1">
    <source>
        <dbReference type="PROSITE" id="PS51782"/>
    </source>
</evidence>
<feature type="domain" description="LysM" evidence="1">
    <location>
        <begin position="359"/>
        <end position="402"/>
    </location>
</feature>
<dbReference type="InterPro" id="IPR008258">
    <property type="entry name" value="Transglycosylase_SLT_dom_1"/>
</dbReference>
<name>A0A5L4LD47_CAMFE</name>
<protein>
    <submittedName>
        <fullName evidence="2">LysM peptidoglycan-binding domain-containing protein</fullName>
    </submittedName>
</protein>
<dbReference type="PANTHER" id="PTHR33734:SF22">
    <property type="entry name" value="MEMBRANE-BOUND LYTIC MUREIN TRANSGLYCOSYLASE D"/>
    <property type="match status" value="1"/>
</dbReference>
<evidence type="ECO:0000313" key="3">
    <source>
        <dbReference type="Proteomes" id="UP000535509"/>
    </source>
</evidence>
<feature type="domain" description="LysM" evidence="1">
    <location>
        <begin position="307"/>
        <end position="354"/>
    </location>
</feature>
<accession>A0A5L4LD47</accession>
<keyword evidence="3" id="KW-1185">Reference proteome</keyword>
<dbReference type="SUPFAM" id="SSF53955">
    <property type="entry name" value="Lysozyme-like"/>
    <property type="match status" value="1"/>
</dbReference>
<comment type="caution">
    <text evidence="2">The sequence shown here is derived from an EMBL/GenBank/DDBJ whole genome shotgun (WGS) entry which is preliminary data.</text>
</comment>
<dbReference type="Gene3D" id="1.10.530.10">
    <property type="match status" value="1"/>
</dbReference>
<organism evidence="2 3">
    <name type="scientific">Campylobacter fetus</name>
    <dbReference type="NCBI Taxonomy" id="196"/>
    <lineage>
        <taxon>Bacteria</taxon>
        <taxon>Pseudomonadati</taxon>
        <taxon>Campylobacterota</taxon>
        <taxon>Epsilonproteobacteria</taxon>
        <taxon>Campylobacterales</taxon>
        <taxon>Campylobacteraceae</taxon>
        <taxon>Campylobacter</taxon>
    </lineage>
</organism>
<dbReference type="PANTHER" id="PTHR33734">
    <property type="entry name" value="LYSM DOMAIN-CONTAINING GPI-ANCHORED PROTEIN 2"/>
    <property type="match status" value="1"/>
</dbReference>
<dbReference type="CDD" id="cd00118">
    <property type="entry name" value="LysM"/>
    <property type="match status" value="2"/>
</dbReference>
<dbReference type="Pfam" id="PF01476">
    <property type="entry name" value="LysM"/>
    <property type="match status" value="2"/>
</dbReference>
<dbReference type="CDD" id="cd16894">
    <property type="entry name" value="MltD-like"/>
    <property type="match status" value="1"/>
</dbReference>
<dbReference type="AlphaFoldDB" id="A0A5L4LD47"/>
<gene>
    <name evidence="2" type="ORF">CX802_07125</name>
</gene>
<dbReference type="SUPFAM" id="SSF54106">
    <property type="entry name" value="LysM domain"/>
    <property type="match status" value="2"/>
</dbReference>